<organism evidence="8 9">
    <name type="scientific">Aureimonas pseudogalii</name>
    <dbReference type="NCBI Taxonomy" id="1744844"/>
    <lineage>
        <taxon>Bacteria</taxon>
        <taxon>Pseudomonadati</taxon>
        <taxon>Pseudomonadota</taxon>
        <taxon>Alphaproteobacteria</taxon>
        <taxon>Hyphomicrobiales</taxon>
        <taxon>Aurantimonadaceae</taxon>
        <taxon>Aureimonas</taxon>
    </lineage>
</organism>
<evidence type="ECO:0000256" key="7">
    <source>
        <dbReference type="SAM" id="SignalP"/>
    </source>
</evidence>
<name>A0A7W6E8E5_9HYPH</name>
<evidence type="ECO:0000256" key="6">
    <source>
        <dbReference type="ARBA" id="ARBA00025321"/>
    </source>
</evidence>
<dbReference type="GO" id="GO:0016020">
    <property type="term" value="C:membrane"/>
    <property type="evidence" value="ECO:0007669"/>
    <property type="project" value="UniProtKB-SubCell"/>
</dbReference>
<comment type="subcellular location">
    <subcellularLocation>
        <location evidence="1">Membrane</location>
        <topology evidence="1">Single-pass membrane protein</topology>
    </subcellularLocation>
</comment>
<keyword evidence="4" id="KW-0472">Membrane</keyword>
<dbReference type="Proteomes" id="UP000542776">
    <property type="component" value="Unassembled WGS sequence"/>
</dbReference>
<evidence type="ECO:0000256" key="2">
    <source>
        <dbReference type="ARBA" id="ARBA00010270"/>
    </source>
</evidence>
<sequence length="166" mass="18205">MRKWILTAATCAMALGVVAPAAKADPWGYGGPQYRGGYGYGERHHRRGFDGGDALLGGAIGLAAGALLGSALSQPQPAPVYRDPYAQPYGRPTYARPSYAAPVYVDPPSYEDTVPQRVYRAAPRRVEYRDRSARGHIEACVDRYGSYDPRSDTFLGYDGYRHRCNL</sequence>
<dbReference type="Pfam" id="PF07886">
    <property type="entry name" value="BA14K"/>
    <property type="match status" value="1"/>
</dbReference>
<gene>
    <name evidence="8" type="ORF">GGR04_000429</name>
</gene>
<keyword evidence="9" id="KW-1185">Reference proteome</keyword>
<dbReference type="RefSeq" id="WP_183197380.1">
    <property type="nucleotide sequence ID" value="NZ_JACIEK010000001.1"/>
</dbReference>
<comment type="similarity">
    <text evidence="2">Belongs to the BA14k family.</text>
</comment>
<comment type="function">
    <text evidence="6">Has immunoglobulin-binding and hemagglutination properties, and can bind to mannose. Essential for virulence. May be involved in LPS biosynthesis or polysaccharide transport.</text>
</comment>
<evidence type="ECO:0000313" key="9">
    <source>
        <dbReference type="Proteomes" id="UP000542776"/>
    </source>
</evidence>
<proteinExistence type="inferred from homology"/>
<keyword evidence="7" id="KW-0732">Signal</keyword>
<accession>A0A7W6E8E5</accession>
<evidence type="ECO:0000313" key="8">
    <source>
        <dbReference type="EMBL" id="MBB3996608.1"/>
    </source>
</evidence>
<feature type="signal peptide" evidence="7">
    <location>
        <begin position="1"/>
        <end position="24"/>
    </location>
</feature>
<dbReference type="GO" id="GO:0030246">
    <property type="term" value="F:carbohydrate binding"/>
    <property type="evidence" value="ECO:0007669"/>
    <property type="project" value="UniProtKB-KW"/>
</dbReference>
<keyword evidence="4" id="KW-1003">Cell membrane</keyword>
<evidence type="ECO:0000256" key="4">
    <source>
        <dbReference type="ARBA" id="ARBA00022475"/>
    </source>
</evidence>
<dbReference type="InterPro" id="IPR012413">
    <property type="entry name" value="BA14K"/>
</dbReference>
<dbReference type="AlphaFoldDB" id="A0A7W6E8E5"/>
<keyword evidence="5" id="KW-0430">Lectin</keyword>
<comment type="caution">
    <text evidence="8">The sequence shown here is derived from an EMBL/GenBank/DDBJ whole genome shotgun (WGS) entry which is preliminary data.</text>
</comment>
<evidence type="ECO:0000256" key="3">
    <source>
        <dbReference type="ARBA" id="ARBA00020552"/>
    </source>
</evidence>
<feature type="chain" id="PRO_5031438968" description="Lectin-like protein BA14k" evidence="7">
    <location>
        <begin position="25"/>
        <end position="166"/>
    </location>
</feature>
<dbReference type="EMBL" id="JACIEK010000001">
    <property type="protein sequence ID" value="MBB3996608.1"/>
    <property type="molecule type" value="Genomic_DNA"/>
</dbReference>
<evidence type="ECO:0000256" key="5">
    <source>
        <dbReference type="ARBA" id="ARBA00022734"/>
    </source>
</evidence>
<evidence type="ECO:0000256" key="1">
    <source>
        <dbReference type="ARBA" id="ARBA00004167"/>
    </source>
</evidence>
<reference evidence="8 9" key="1">
    <citation type="submission" date="2020-08" db="EMBL/GenBank/DDBJ databases">
        <title>Genomic Encyclopedia of Type Strains, Phase IV (KMG-IV): sequencing the most valuable type-strain genomes for metagenomic binning, comparative biology and taxonomic classification.</title>
        <authorList>
            <person name="Goeker M."/>
        </authorList>
    </citation>
    <scope>NUCLEOTIDE SEQUENCE [LARGE SCALE GENOMIC DNA]</scope>
    <source>
        <strain evidence="8 9">DSM 102238</strain>
    </source>
</reference>
<protein>
    <recommendedName>
        <fullName evidence="3">Lectin-like protein BA14k</fullName>
    </recommendedName>
</protein>